<evidence type="ECO:0000313" key="3">
    <source>
        <dbReference type="Proteomes" id="UP001500731"/>
    </source>
</evidence>
<reference evidence="3" key="1">
    <citation type="journal article" date="2019" name="Int. J. Syst. Evol. Microbiol.">
        <title>The Global Catalogue of Microorganisms (GCM) 10K type strain sequencing project: providing services to taxonomists for standard genome sequencing and annotation.</title>
        <authorList>
            <consortium name="The Broad Institute Genomics Platform"/>
            <consortium name="The Broad Institute Genome Sequencing Center for Infectious Disease"/>
            <person name="Wu L."/>
            <person name="Ma J."/>
        </authorList>
    </citation>
    <scope>NUCLEOTIDE SEQUENCE [LARGE SCALE GENOMIC DNA]</scope>
    <source>
        <strain evidence="3">JCM 17839</strain>
    </source>
</reference>
<dbReference type="InterPro" id="IPR050194">
    <property type="entry name" value="Glycosyltransferase_grp1"/>
</dbReference>
<dbReference type="RefSeq" id="WP_345186785.1">
    <property type="nucleotide sequence ID" value="NZ_BAABGP010000014.1"/>
</dbReference>
<protein>
    <recommendedName>
        <fullName evidence="1">D-inositol 3-phosphate glycosyltransferase</fullName>
    </recommendedName>
</protein>
<name>A0ABP8PH31_9MICO</name>
<gene>
    <name evidence="2" type="ORF">GCM10023171_21220</name>
</gene>
<organism evidence="2 3">
    <name type="scientific">Microbacterium panaciterrae</name>
    <dbReference type="NCBI Taxonomy" id="985759"/>
    <lineage>
        <taxon>Bacteria</taxon>
        <taxon>Bacillati</taxon>
        <taxon>Actinomycetota</taxon>
        <taxon>Actinomycetes</taxon>
        <taxon>Micrococcales</taxon>
        <taxon>Microbacteriaceae</taxon>
        <taxon>Microbacterium</taxon>
    </lineage>
</organism>
<accession>A0ABP8PH31</accession>
<keyword evidence="3" id="KW-1185">Reference proteome</keyword>
<dbReference type="PANTHER" id="PTHR45947">
    <property type="entry name" value="SULFOQUINOVOSYL TRANSFERASE SQD2"/>
    <property type="match status" value="1"/>
</dbReference>
<dbReference type="Pfam" id="PF13692">
    <property type="entry name" value="Glyco_trans_1_4"/>
    <property type="match status" value="1"/>
</dbReference>
<dbReference type="Proteomes" id="UP001500731">
    <property type="component" value="Unassembled WGS sequence"/>
</dbReference>
<comment type="caution">
    <text evidence="2">The sequence shown here is derived from an EMBL/GenBank/DDBJ whole genome shotgun (WGS) entry which is preliminary data.</text>
</comment>
<dbReference type="Gene3D" id="3.40.50.2000">
    <property type="entry name" value="Glycogen Phosphorylase B"/>
    <property type="match status" value="1"/>
</dbReference>
<sequence>MRLLYVSPGPLDAKAVDGLSQFAVTWPGDVVTVAPAGANAAPAETPAVRVITEQPSADTVRALSPDVVLALHRPEFAWLTAIAPTVYTAEFTRRIRTDQQHLTAHTGLDRARISVGQLRRERQYRAMASSAAGLQCNGLAAWDAYARLSPSPLAFRDHRIRAADLALARTRDTWDGRRPLRVAFSGRITAVKGPRTVLDVAALMPEVEFVVLGDGDQRAELQRRAPGNVRFAGFLAFAEWTAYVREHVDLALLPYPQGDPSGTYYEALGSGVPVVGARNTTWRRLADDEGLGWAEPDAPTIAERIRTLRPADLDAVRTRALDALVPFEEVAAQRVAHLATIAAGGR</sequence>
<dbReference type="EMBL" id="BAABGP010000014">
    <property type="protein sequence ID" value="GAA4485996.1"/>
    <property type="molecule type" value="Genomic_DNA"/>
</dbReference>
<dbReference type="SUPFAM" id="SSF53756">
    <property type="entry name" value="UDP-Glycosyltransferase/glycogen phosphorylase"/>
    <property type="match status" value="1"/>
</dbReference>
<evidence type="ECO:0000313" key="2">
    <source>
        <dbReference type="EMBL" id="GAA4485996.1"/>
    </source>
</evidence>
<dbReference type="PANTHER" id="PTHR45947:SF3">
    <property type="entry name" value="SULFOQUINOVOSYL TRANSFERASE SQD2"/>
    <property type="match status" value="1"/>
</dbReference>
<evidence type="ECO:0000256" key="1">
    <source>
        <dbReference type="ARBA" id="ARBA00021292"/>
    </source>
</evidence>
<proteinExistence type="predicted"/>